<feature type="domain" description="RNA-binding S4" evidence="7">
    <location>
        <begin position="10"/>
        <end position="74"/>
    </location>
</feature>
<dbReference type="GO" id="GO:0003723">
    <property type="term" value="F:RNA binding"/>
    <property type="evidence" value="ECO:0007669"/>
    <property type="project" value="UniProtKB-KW"/>
</dbReference>
<feature type="active site" evidence="4">
    <location>
        <position position="134"/>
    </location>
</feature>
<evidence type="ECO:0000256" key="3">
    <source>
        <dbReference type="ARBA" id="ARBA00023235"/>
    </source>
</evidence>
<dbReference type="InterPro" id="IPR006224">
    <property type="entry name" value="PsdUridine_synth_RluA-like_CS"/>
</dbReference>
<dbReference type="Pfam" id="PF00849">
    <property type="entry name" value="PseudoU_synth_2"/>
    <property type="match status" value="1"/>
</dbReference>
<gene>
    <name evidence="8" type="primary">rluD</name>
    <name evidence="8" type="ordered locus">MARTH_orf515</name>
</gene>
<dbReference type="PANTHER" id="PTHR21600:SF44">
    <property type="entry name" value="RIBOSOMAL LARGE SUBUNIT PSEUDOURIDINE SYNTHASE D"/>
    <property type="match status" value="1"/>
</dbReference>
<dbReference type="PROSITE" id="PS01129">
    <property type="entry name" value="PSI_RLU"/>
    <property type="match status" value="1"/>
</dbReference>
<dbReference type="STRING" id="243272.MARTH_orf515"/>
<dbReference type="SUPFAM" id="SSF55120">
    <property type="entry name" value="Pseudouridine synthase"/>
    <property type="match status" value="1"/>
</dbReference>
<protein>
    <recommendedName>
        <fullName evidence="6">Pseudouridine synthase</fullName>
        <ecNumber evidence="6">5.4.99.-</ecNumber>
    </recommendedName>
</protein>
<dbReference type="Gene3D" id="3.30.2350.10">
    <property type="entry name" value="Pseudouridine synthase"/>
    <property type="match status" value="1"/>
</dbReference>
<dbReference type="InterPro" id="IPR020103">
    <property type="entry name" value="PsdUridine_synth_cat_dom_sf"/>
</dbReference>
<dbReference type="Pfam" id="PF01479">
    <property type="entry name" value="S4"/>
    <property type="match status" value="1"/>
</dbReference>
<evidence type="ECO:0000256" key="2">
    <source>
        <dbReference type="ARBA" id="ARBA00010876"/>
    </source>
</evidence>
<dbReference type="NCBIfam" id="TIGR00005">
    <property type="entry name" value="rluA_subfam"/>
    <property type="match status" value="1"/>
</dbReference>
<accession>B3PMT2</accession>
<dbReference type="PROSITE" id="PS50889">
    <property type="entry name" value="S4"/>
    <property type="match status" value="1"/>
</dbReference>
<evidence type="ECO:0000259" key="7">
    <source>
        <dbReference type="SMART" id="SM00363"/>
    </source>
</evidence>
<dbReference type="SMART" id="SM00363">
    <property type="entry name" value="S4"/>
    <property type="match status" value="1"/>
</dbReference>
<dbReference type="KEGG" id="mat:MARTH_orf515"/>
<evidence type="ECO:0000313" key="8">
    <source>
        <dbReference type="EMBL" id="ACF07334.1"/>
    </source>
</evidence>
<dbReference type="InterPro" id="IPR006145">
    <property type="entry name" value="PsdUridine_synth_RsuA/RluA"/>
</dbReference>
<dbReference type="EMBL" id="CP001047">
    <property type="protein sequence ID" value="ACF07334.1"/>
    <property type="molecule type" value="Genomic_DNA"/>
</dbReference>
<dbReference type="EC" id="5.4.99.-" evidence="6"/>
<reference evidence="8 9" key="1">
    <citation type="journal article" date="2008" name="Infect. Immun.">
        <title>Genome of Mycoplasma arthritidis.</title>
        <authorList>
            <person name="Dybvig K."/>
            <person name="Zuhua C."/>
            <person name="Lao P."/>
            <person name="Jordan D.S."/>
            <person name="French C.T."/>
            <person name="Tu A.H."/>
            <person name="Loraine A.E."/>
        </authorList>
    </citation>
    <scope>NUCLEOTIDE SEQUENCE [LARGE SCALE GENOMIC DNA]</scope>
    <source>
        <strain evidence="8 9">158L3-1</strain>
    </source>
</reference>
<dbReference type="AlphaFoldDB" id="B3PMT2"/>
<dbReference type="GO" id="GO:0000455">
    <property type="term" value="P:enzyme-directed rRNA pseudouridine synthesis"/>
    <property type="evidence" value="ECO:0007669"/>
    <property type="project" value="UniProtKB-ARBA"/>
</dbReference>
<organism evidence="8 9">
    <name type="scientific">Metamycoplasma arthritidis (strain 158L3-1)</name>
    <name type="common">Mycoplasma arthritidis</name>
    <dbReference type="NCBI Taxonomy" id="243272"/>
    <lineage>
        <taxon>Bacteria</taxon>
        <taxon>Bacillati</taxon>
        <taxon>Mycoplasmatota</taxon>
        <taxon>Mycoplasmoidales</taxon>
        <taxon>Metamycoplasmataceae</taxon>
        <taxon>Metamycoplasma</taxon>
    </lineage>
</organism>
<dbReference type="CDD" id="cd00165">
    <property type="entry name" value="S4"/>
    <property type="match status" value="1"/>
</dbReference>
<dbReference type="Proteomes" id="UP000008812">
    <property type="component" value="Chromosome"/>
</dbReference>
<dbReference type="PANTHER" id="PTHR21600">
    <property type="entry name" value="MITOCHONDRIAL RNA PSEUDOURIDINE SYNTHASE"/>
    <property type="match status" value="1"/>
</dbReference>
<evidence type="ECO:0000256" key="6">
    <source>
        <dbReference type="RuleBase" id="RU362028"/>
    </source>
</evidence>
<dbReference type="InterPro" id="IPR036986">
    <property type="entry name" value="S4_RNA-bd_sf"/>
</dbReference>
<keyword evidence="5" id="KW-0694">RNA-binding</keyword>
<dbReference type="eggNOG" id="COG0564">
    <property type="taxonomic scope" value="Bacteria"/>
</dbReference>
<name>B3PMT2_META1</name>
<proteinExistence type="inferred from homology"/>
<dbReference type="InterPro" id="IPR050188">
    <property type="entry name" value="RluA_PseudoU_synthase"/>
</dbReference>
<dbReference type="GO" id="GO:0120159">
    <property type="term" value="F:rRNA pseudouridine synthase activity"/>
    <property type="evidence" value="ECO:0007669"/>
    <property type="project" value="UniProtKB-ARBA"/>
</dbReference>
<keyword evidence="9" id="KW-1185">Reference proteome</keyword>
<dbReference type="RefSeq" id="WP_012498291.1">
    <property type="nucleotide sequence ID" value="NC_011025.1"/>
</dbReference>
<comment type="catalytic activity">
    <reaction evidence="1 6">
        <text>a uridine in RNA = a pseudouridine in RNA</text>
        <dbReference type="Rhea" id="RHEA:48348"/>
        <dbReference type="Rhea" id="RHEA-COMP:12068"/>
        <dbReference type="Rhea" id="RHEA-COMP:12069"/>
        <dbReference type="ChEBI" id="CHEBI:65314"/>
        <dbReference type="ChEBI" id="CHEBI:65315"/>
    </reaction>
</comment>
<comment type="function">
    <text evidence="6">Responsible for synthesis of pseudouridine from uracil.</text>
</comment>
<dbReference type="InterPro" id="IPR006225">
    <property type="entry name" value="PsdUridine_synth_RluC/D"/>
</dbReference>
<dbReference type="Gene3D" id="3.10.290.10">
    <property type="entry name" value="RNA-binding S4 domain"/>
    <property type="match status" value="1"/>
</dbReference>
<evidence type="ECO:0000256" key="5">
    <source>
        <dbReference type="PROSITE-ProRule" id="PRU00182"/>
    </source>
</evidence>
<dbReference type="CDD" id="cd02869">
    <property type="entry name" value="PseudoU_synth_RluA_like"/>
    <property type="match status" value="1"/>
</dbReference>
<evidence type="ECO:0000256" key="1">
    <source>
        <dbReference type="ARBA" id="ARBA00000073"/>
    </source>
</evidence>
<dbReference type="InterPro" id="IPR002942">
    <property type="entry name" value="S4_RNA-bd"/>
</dbReference>
<dbReference type="SUPFAM" id="SSF55174">
    <property type="entry name" value="Alpha-L RNA-binding motif"/>
    <property type="match status" value="1"/>
</dbReference>
<evidence type="ECO:0000313" key="9">
    <source>
        <dbReference type="Proteomes" id="UP000008812"/>
    </source>
</evidence>
<sequence>MLKMIVTYSERIDKYIANNSEITRNDIQALIVQGAVFVNSTKINKNKYIVHENDEIEIIKLLDKQQNIEAQNLPLEIVYECDDYLVINKPSGLVVHPAPGHSSGTLVNSLMYHFKNNLSDVNGLLRMGIVHRIDKDTSGLLLVAKNNETHNYFAKLLKNHEIKRTYYAIVDGHIENRLINLDLPIGRDPNNRQKFAVTEQNSKEAFTALEVIKYLNLAGQNKTLVKCNLKTGRTHQIRVHLAYIKHPVYGDPVYNKKVDDFNQRLHAKELDFVDKSGKIMHFESELPQIMLNELMASE</sequence>
<keyword evidence="3 6" id="KW-0413">Isomerase</keyword>
<comment type="similarity">
    <text evidence="2 6">Belongs to the pseudouridine synthase RluA family.</text>
</comment>
<evidence type="ECO:0000256" key="4">
    <source>
        <dbReference type="PIRSR" id="PIRSR606225-1"/>
    </source>
</evidence>
<dbReference type="HOGENOM" id="CLU_016902_4_1_14"/>